<dbReference type="PATRIC" id="fig|1235788.3.peg.1572"/>
<dbReference type="InterPro" id="IPR027417">
    <property type="entry name" value="P-loop_NTPase"/>
</dbReference>
<evidence type="ECO:0000313" key="2">
    <source>
        <dbReference type="EMBL" id="EOS13694.1"/>
    </source>
</evidence>
<dbReference type="SUPFAM" id="SSF52540">
    <property type="entry name" value="P-loop containing nucleoside triphosphate hydrolases"/>
    <property type="match status" value="1"/>
</dbReference>
<dbReference type="Proteomes" id="UP000014200">
    <property type="component" value="Unassembled WGS sequence"/>
</dbReference>
<accession>R9I9S0</accession>
<gene>
    <name evidence="2" type="ORF">C802_01537</name>
</gene>
<evidence type="ECO:0000313" key="3">
    <source>
        <dbReference type="Proteomes" id="UP000014200"/>
    </source>
</evidence>
<keyword evidence="3" id="KW-1185">Reference proteome</keyword>
<dbReference type="GeneID" id="82154689"/>
<proteinExistence type="predicted"/>
<dbReference type="AlphaFoldDB" id="R9I9S0"/>
<evidence type="ECO:0000259" key="1">
    <source>
        <dbReference type="Pfam" id="PF13304"/>
    </source>
</evidence>
<dbReference type="RefSeq" id="WP_016275945.1">
    <property type="nucleotide sequence ID" value="NZ_JABVZU010000003.1"/>
</dbReference>
<comment type="caution">
    <text evidence="2">The sequence shown here is derived from an EMBL/GenBank/DDBJ whole genome shotgun (WGS) entry which is preliminary data.</text>
</comment>
<dbReference type="EMBL" id="ASSP01000009">
    <property type="protein sequence ID" value="EOS13694.1"/>
    <property type="molecule type" value="Genomic_DNA"/>
</dbReference>
<sequence>MSYFLKNIAIEGLWDCYKIVWDGIYEDVNILVGINGSGKSTLLNILEAYYTGNKKLLKNSFGNLVISGMPKPEECYPMKCIRTFDIPSPDKRSAASPLMQELNDAVYDLQKGPSFFGYRMKILDYPEREKEIQEHINVFFETVNTLFADTSKQIRVERNQMFFEQKGKRIELEDLSSGEKQMLLGLITALLMEKKPAILLMDEPEISLHLSWQRQLVDVLRRMSPNCQLIITTHSPSIFSKGWGDKAVYMEELLKPVKE</sequence>
<protein>
    <recommendedName>
        <fullName evidence="1">ATPase AAA-type core domain-containing protein</fullName>
    </recommendedName>
</protein>
<dbReference type="GO" id="GO:0005524">
    <property type="term" value="F:ATP binding"/>
    <property type="evidence" value="ECO:0007669"/>
    <property type="project" value="InterPro"/>
</dbReference>
<dbReference type="InterPro" id="IPR051396">
    <property type="entry name" value="Bact_Antivir_Def_Nuclease"/>
</dbReference>
<organism evidence="2 3">
    <name type="scientific">Phocaeicola sartorii</name>
    <dbReference type="NCBI Taxonomy" id="671267"/>
    <lineage>
        <taxon>Bacteria</taxon>
        <taxon>Pseudomonadati</taxon>
        <taxon>Bacteroidota</taxon>
        <taxon>Bacteroidia</taxon>
        <taxon>Bacteroidales</taxon>
        <taxon>Bacteroidaceae</taxon>
        <taxon>Phocaeicola</taxon>
    </lineage>
</organism>
<dbReference type="Gene3D" id="3.40.50.300">
    <property type="entry name" value="P-loop containing nucleotide triphosphate hydrolases"/>
    <property type="match status" value="1"/>
</dbReference>
<feature type="domain" description="ATPase AAA-type core" evidence="1">
    <location>
        <begin position="158"/>
        <end position="239"/>
    </location>
</feature>
<dbReference type="STRING" id="1235788.C802_01537"/>
<dbReference type="PANTHER" id="PTHR43581">
    <property type="entry name" value="ATP/GTP PHOSPHATASE"/>
    <property type="match status" value="1"/>
</dbReference>
<name>R9I9S0_9BACT</name>
<reference evidence="2 3" key="1">
    <citation type="submission" date="2013-04" db="EMBL/GenBank/DDBJ databases">
        <title>The Genome Sequence of Bacteroides massiliensis dnLKV3.</title>
        <authorList>
            <consortium name="The Broad Institute Genomics Platform"/>
            <consortium name="The Broad Institute Genome Sequencing Center for Infectious Disease"/>
            <person name="Earl A."/>
            <person name="Xavier R."/>
            <person name="Kuhn K."/>
            <person name="Stappenbeck T."/>
            <person name="Walker B."/>
            <person name="Young S."/>
            <person name="Zeng Q."/>
            <person name="Gargeya S."/>
            <person name="Fitzgerald M."/>
            <person name="Haas B."/>
            <person name="Abouelleil A."/>
            <person name="Allen A.W."/>
            <person name="Alvarado L."/>
            <person name="Arachchi H.M."/>
            <person name="Berlin A.M."/>
            <person name="Chapman S.B."/>
            <person name="Gainer-Dewar J."/>
            <person name="Goldberg J."/>
            <person name="Griggs A."/>
            <person name="Gujja S."/>
            <person name="Hansen M."/>
            <person name="Howarth C."/>
            <person name="Imamovic A."/>
            <person name="Ireland A."/>
            <person name="Larimer J."/>
            <person name="McCowan C."/>
            <person name="Murphy C."/>
            <person name="Pearson M."/>
            <person name="Poon T.W."/>
            <person name="Priest M."/>
            <person name="Roberts A."/>
            <person name="Saif S."/>
            <person name="Shea T."/>
            <person name="Sisk P."/>
            <person name="Sykes S."/>
            <person name="Wortman J."/>
            <person name="Nusbaum C."/>
            <person name="Birren B."/>
        </authorList>
    </citation>
    <scope>NUCLEOTIDE SEQUENCE [LARGE SCALE GENOMIC DNA]</scope>
    <source>
        <strain evidence="3">dnLKV3</strain>
    </source>
</reference>
<dbReference type="HOGENOM" id="CLU_033692_0_0_10"/>
<dbReference type="GO" id="GO:0016887">
    <property type="term" value="F:ATP hydrolysis activity"/>
    <property type="evidence" value="ECO:0007669"/>
    <property type="project" value="InterPro"/>
</dbReference>
<dbReference type="OrthoDB" id="9805802at2"/>
<dbReference type="InterPro" id="IPR003959">
    <property type="entry name" value="ATPase_AAA_core"/>
</dbReference>
<dbReference type="Pfam" id="PF13304">
    <property type="entry name" value="AAA_21"/>
    <property type="match status" value="1"/>
</dbReference>
<dbReference type="PANTHER" id="PTHR43581:SF2">
    <property type="entry name" value="EXCINUCLEASE ATPASE SUBUNIT"/>
    <property type="match status" value="1"/>
</dbReference>